<feature type="domain" description="Dynein heavy chain tail" evidence="1">
    <location>
        <begin position="40"/>
        <end position="610"/>
    </location>
</feature>
<name>A0A8C9N5K9_SERCA</name>
<dbReference type="Pfam" id="PF08385">
    <property type="entry name" value="DHC_N1"/>
    <property type="match status" value="1"/>
</dbReference>
<dbReference type="AlphaFoldDB" id="A0A8C9N5K9"/>
<dbReference type="Ensembl" id="ENSSCAT00000014808.1">
    <property type="protein sequence ID" value="ENSSCAP00000013160.1"/>
    <property type="gene ID" value="ENSSCAG00000009789.1"/>
</dbReference>
<dbReference type="GO" id="GO:0007018">
    <property type="term" value="P:microtubule-based movement"/>
    <property type="evidence" value="ECO:0007669"/>
    <property type="project" value="InterPro"/>
</dbReference>
<sequence>MILHAFHSVCFRPIEHLKLEMPTVNLDREVTILATVPGVVQSLKRCAVTWQKLISGVLTEQQKKVPQDNGPLAEINLWRENDATLRALTEQMKLPEVQKVLAILQEAESEFTGDLQIVLSDLKKHHMEAQDNAKFLSTLERHLKNLSTGTGVDVISNVIPSLLNALRLVWIMSRHYNRDARMVPFLERISWEISQRVRRVVDLQTLFKQDTATAKKKITEAKNTLEQWKKCYFTTCIQVEESGSKRYWKFDTKSLFEKTDYMVSICQDLYGIFQVAEELQNIFIPELITVTENPKGVDELQREVNIIISPMEDLSFDPFRVENARDWAFVMEEFREDIVDIEEKMTRFVDESFTTLRSAETAFGLLFKYKYLEIPETIKKQFIKKFRVVLDQYCKELEIVEQIFVQNLKDPPLYKNHPPVAGAISWSRSLSHRIGHTITLFRKEEELLASKRGQEVQQKYLQLTKKLEEYEAQKYRQWRDRAEHVIPLLLKDTLLTLFSSATDEPVTVRKSVGFALNFSPEILEIITETKYMEQLGLPVPEMARYVALQEDKYLRYINKLKVMLSRYHKLMEMMTEAETKLLDHYVKELWRILKAGHKRLTWKSVGIGEFIVQCTQTIGRLEILVHQVHHISEDISSKLQSIESTNLFKFPDSKNGDKCPGAKEFFDYVKCERAKDVEQLVRKYSAIPQLLLEVERRVAYTNSGKSPKLASYYAYWENRIYHTLTQLIVKNLQAFNATVLANVPLLQIEAVLSVSEISLQPNDSEIEKMTMQSIQDCVEVTKHFLRWMHGTCIECPPQHVRVDEVVTFSFYSDVSQSPLVIEQAVLITQNVQKILASLRECLNQWNKYDQLWKSDKDTVLDRLAAEKPPCVIFDEHLQFYMTVVREVTQWPLIKDEQFIRLQLAPLASAVQENAKSWMMSLGKLLNELAREELLSLRDEIQVGVFSLVFFFCYLYHID</sequence>
<keyword evidence="3" id="KW-1185">Reference proteome</keyword>
<evidence type="ECO:0000313" key="3">
    <source>
        <dbReference type="Proteomes" id="UP000694409"/>
    </source>
</evidence>
<reference evidence="2" key="1">
    <citation type="submission" date="2025-08" db="UniProtKB">
        <authorList>
            <consortium name="Ensembl"/>
        </authorList>
    </citation>
    <scope>IDENTIFICATION</scope>
</reference>
<accession>A0A8C9N5K9</accession>
<dbReference type="PANTHER" id="PTHR22878">
    <property type="entry name" value="DYNEIN HEAVY CHAIN 6, AXONEMAL-LIKE-RELATED"/>
    <property type="match status" value="1"/>
</dbReference>
<evidence type="ECO:0000259" key="1">
    <source>
        <dbReference type="Pfam" id="PF08385"/>
    </source>
</evidence>
<dbReference type="InterPro" id="IPR013594">
    <property type="entry name" value="Dynein_heavy_tail"/>
</dbReference>
<dbReference type="GO" id="GO:0030286">
    <property type="term" value="C:dynein complex"/>
    <property type="evidence" value="ECO:0007669"/>
    <property type="project" value="InterPro"/>
</dbReference>
<dbReference type="InterPro" id="IPR026983">
    <property type="entry name" value="DHC"/>
</dbReference>
<dbReference type="GO" id="GO:0051959">
    <property type="term" value="F:dynein light intermediate chain binding"/>
    <property type="evidence" value="ECO:0007669"/>
    <property type="project" value="InterPro"/>
</dbReference>
<dbReference type="OMA" id="DHRDWHE"/>
<dbReference type="GO" id="GO:0045505">
    <property type="term" value="F:dynein intermediate chain binding"/>
    <property type="evidence" value="ECO:0007669"/>
    <property type="project" value="InterPro"/>
</dbReference>
<organism evidence="2 3">
    <name type="scientific">Serinus canaria</name>
    <name type="common">Island canary</name>
    <name type="synonym">Fringilla canaria</name>
    <dbReference type="NCBI Taxonomy" id="9135"/>
    <lineage>
        <taxon>Eukaryota</taxon>
        <taxon>Metazoa</taxon>
        <taxon>Chordata</taxon>
        <taxon>Craniata</taxon>
        <taxon>Vertebrata</taxon>
        <taxon>Euteleostomi</taxon>
        <taxon>Archelosauria</taxon>
        <taxon>Archosauria</taxon>
        <taxon>Dinosauria</taxon>
        <taxon>Saurischia</taxon>
        <taxon>Theropoda</taxon>
        <taxon>Coelurosauria</taxon>
        <taxon>Aves</taxon>
        <taxon>Neognathae</taxon>
        <taxon>Neoaves</taxon>
        <taxon>Telluraves</taxon>
        <taxon>Australaves</taxon>
        <taxon>Passeriformes</taxon>
        <taxon>Passeroidea</taxon>
        <taxon>Fringillidae</taxon>
        <taxon>Carduelinae</taxon>
        <taxon>Serinus</taxon>
    </lineage>
</organism>
<protein>
    <recommendedName>
        <fullName evidence="1">Dynein heavy chain tail domain-containing protein</fullName>
    </recommendedName>
</protein>
<proteinExistence type="predicted"/>
<dbReference type="Proteomes" id="UP000694409">
    <property type="component" value="Unassembled WGS sequence"/>
</dbReference>
<dbReference type="PANTHER" id="PTHR22878:SF63">
    <property type="entry name" value="DYNEIN AXONEMAL HEAVY CHAIN 10"/>
    <property type="match status" value="1"/>
</dbReference>
<reference evidence="2" key="2">
    <citation type="submission" date="2025-09" db="UniProtKB">
        <authorList>
            <consortium name="Ensembl"/>
        </authorList>
    </citation>
    <scope>IDENTIFICATION</scope>
</reference>
<evidence type="ECO:0000313" key="2">
    <source>
        <dbReference type="Ensembl" id="ENSSCAP00000013160.1"/>
    </source>
</evidence>
<dbReference type="GeneTree" id="ENSGT00940000154642"/>